<dbReference type="RefSeq" id="WP_179743053.1">
    <property type="nucleotide sequence ID" value="NZ_JACCAS010000001.1"/>
</dbReference>
<dbReference type="InterPro" id="IPR036249">
    <property type="entry name" value="Thioredoxin-like_sf"/>
</dbReference>
<proteinExistence type="predicted"/>
<reference evidence="1 2" key="1">
    <citation type="submission" date="2020-07" db="EMBL/GenBank/DDBJ databases">
        <title>Exploring microbial biodiversity for novel pathways involved in the catabolism of aromatic compounds derived from lignin.</title>
        <authorList>
            <person name="Elkins J."/>
        </authorList>
    </citation>
    <scope>NUCLEOTIDE SEQUENCE [LARGE SCALE GENOMIC DNA]</scope>
    <source>
        <strain evidence="1 2">H2C3C</strain>
    </source>
</reference>
<dbReference type="SUPFAM" id="SSF52833">
    <property type="entry name" value="Thioredoxin-like"/>
    <property type="match status" value="1"/>
</dbReference>
<accession>A0A7Y9WJX5</accession>
<dbReference type="Proteomes" id="UP000540929">
    <property type="component" value="Unassembled WGS sequence"/>
</dbReference>
<comment type="caution">
    <text evidence="1">The sequence shown here is derived from an EMBL/GenBank/DDBJ whole genome shotgun (WGS) entry which is preliminary data.</text>
</comment>
<protein>
    <submittedName>
        <fullName evidence="1">Putative dithiol-disulfide oxidoreductase (DUF899 family)</fullName>
    </submittedName>
</protein>
<keyword evidence="2" id="KW-1185">Reference proteome</keyword>
<organism evidence="1 2">
    <name type="scientific">Paraburkholderia bryophila</name>
    <dbReference type="NCBI Taxonomy" id="420952"/>
    <lineage>
        <taxon>Bacteria</taxon>
        <taxon>Pseudomonadati</taxon>
        <taxon>Pseudomonadota</taxon>
        <taxon>Betaproteobacteria</taxon>
        <taxon>Burkholderiales</taxon>
        <taxon>Burkholderiaceae</taxon>
        <taxon>Paraburkholderia</taxon>
    </lineage>
</organism>
<dbReference type="InterPro" id="IPR010296">
    <property type="entry name" value="DUF899_thioredox"/>
</dbReference>
<gene>
    <name evidence="1" type="ORF">GGD40_001152</name>
</gene>
<dbReference type="EMBL" id="JACCAS010000001">
    <property type="protein sequence ID" value="NYH21673.1"/>
    <property type="molecule type" value="Genomic_DNA"/>
</dbReference>
<sequence>MEPQHRIGSREEWLAASRALLVEEKAHMRAGDELARKRRELPWVKVDKTYVFDTLQGRKTLAELFDGRSQLIVYHFMLGPDWEEGCVGCSFVSDHMTGIVTHLEHHDVSYVTVSLAPLAKIEAFRKRMGWVFPWVSSNGSDFNFDYHVSFTPEEVASKKAFYNFTETDVGIDELHGHSVFYKDERGDVYHTYSCYGRGGERFINTYAHLDATPKGREETRGMTDWLRHHDRYEDQKPSGGCVACGT</sequence>
<dbReference type="AlphaFoldDB" id="A0A7Y9WJX5"/>
<evidence type="ECO:0000313" key="1">
    <source>
        <dbReference type="EMBL" id="NYH21673.1"/>
    </source>
</evidence>
<dbReference type="Pfam" id="PF05988">
    <property type="entry name" value="DUF899"/>
    <property type="match status" value="1"/>
</dbReference>
<evidence type="ECO:0000313" key="2">
    <source>
        <dbReference type="Proteomes" id="UP000540929"/>
    </source>
</evidence>
<name>A0A7Y9WJX5_9BURK</name>